<comment type="caution">
    <text evidence="1">The sequence shown here is derived from an EMBL/GenBank/DDBJ whole genome shotgun (WGS) entry which is preliminary data.</text>
</comment>
<sequence length="184" mass="21005">MNEKIFIRHNSPTLPSNTIKLTSVLTRQYRNAKCVQRCDSGPESRVSMNQCYGGGDSATGVAVYQDIMEQVNRSQILRQMRNQQKKINLPELGNSFNDFKILLDLPEWNELKLHDGTSNINISVYNTGENYASMTFTDNDNFIKFADSDTLYLLTAKNFDIEPYAVNEIMFVIVVKSNRAYVVL</sequence>
<gene>
    <name evidence="1" type="ORF">KQX54_004752</name>
</gene>
<protein>
    <submittedName>
        <fullName evidence="1">Uncharacterized protein</fullName>
    </submittedName>
</protein>
<evidence type="ECO:0000313" key="1">
    <source>
        <dbReference type="EMBL" id="KAH0563694.1"/>
    </source>
</evidence>
<reference evidence="1 2" key="1">
    <citation type="journal article" date="2021" name="J. Hered.">
        <title>A chromosome-level genome assembly of the parasitoid wasp, Cotesia glomerata (Hymenoptera: Braconidae).</title>
        <authorList>
            <person name="Pinto B.J."/>
            <person name="Weis J.J."/>
            <person name="Gamble T."/>
            <person name="Ode P.J."/>
            <person name="Paul R."/>
            <person name="Zaspel J.M."/>
        </authorList>
    </citation>
    <scope>NUCLEOTIDE SEQUENCE [LARGE SCALE GENOMIC DNA]</scope>
    <source>
        <strain evidence="1">CgM1</strain>
    </source>
</reference>
<name>A0AAV7J1B1_COTGL</name>
<organism evidence="1 2">
    <name type="scientific">Cotesia glomerata</name>
    <name type="common">Lepidopteran parasitic wasp</name>
    <name type="synonym">Apanteles glomeratus</name>
    <dbReference type="NCBI Taxonomy" id="32391"/>
    <lineage>
        <taxon>Eukaryota</taxon>
        <taxon>Metazoa</taxon>
        <taxon>Ecdysozoa</taxon>
        <taxon>Arthropoda</taxon>
        <taxon>Hexapoda</taxon>
        <taxon>Insecta</taxon>
        <taxon>Pterygota</taxon>
        <taxon>Neoptera</taxon>
        <taxon>Endopterygota</taxon>
        <taxon>Hymenoptera</taxon>
        <taxon>Apocrita</taxon>
        <taxon>Ichneumonoidea</taxon>
        <taxon>Braconidae</taxon>
        <taxon>Microgastrinae</taxon>
        <taxon>Cotesia</taxon>
    </lineage>
</organism>
<dbReference type="EMBL" id="JAHXZJ010000002">
    <property type="protein sequence ID" value="KAH0563694.1"/>
    <property type="molecule type" value="Genomic_DNA"/>
</dbReference>
<keyword evidence="2" id="KW-1185">Reference proteome</keyword>
<accession>A0AAV7J1B1</accession>
<dbReference type="Proteomes" id="UP000826195">
    <property type="component" value="Unassembled WGS sequence"/>
</dbReference>
<evidence type="ECO:0000313" key="2">
    <source>
        <dbReference type="Proteomes" id="UP000826195"/>
    </source>
</evidence>
<proteinExistence type="predicted"/>
<dbReference type="AlphaFoldDB" id="A0AAV7J1B1"/>